<organism evidence="1 2">
    <name type="scientific">Pseudomonas fluorescens</name>
    <dbReference type="NCBI Taxonomy" id="294"/>
    <lineage>
        <taxon>Bacteria</taxon>
        <taxon>Pseudomonadati</taxon>
        <taxon>Pseudomonadota</taxon>
        <taxon>Gammaproteobacteria</taxon>
        <taxon>Pseudomonadales</taxon>
        <taxon>Pseudomonadaceae</taxon>
        <taxon>Pseudomonas</taxon>
    </lineage>
</organism>
<protein>
    <submittedName>
        <fullName evidence="1">Uncharacterized protein</fullName>
    </submittedName>
</protein>
<reference evidence="1 2" key="1">
    <citation type="submission" date="2019-03" db="EMBL/GenBank/DDBJ databases">
        <title>Biocontrol and xenobiotic degradation properties of endophytic Pseudomonas fluorescens strain BRZ63.</title>
        <authorList>
            <person name="Chlebek D.A."/>
            <person name="Pinski A."/>
            <person name="Zur J.P."/>
            <person name="Michalska J."/>
            <person name="Hupert-Kocurek K.T."/>
        </authorList>
    </citation>
    <scope>NUCLEOTIDE SEQUENCE [LARGE SCALE GENOMIC DNA]</scope>
    <source>
        <strain evidence="1 2">BRZ63</strain>
    </source>
</reference>
<proteinExistence type="predicted"/>
<dbReference type="AlphaFoldDB" id="A0A4Y9TJZ2"/>
<comment type="caution">
    <text evidence="1">The sequence shown here is derived from an EMBL/GenBank/DDBJ whole genome shotgun (WGS) entry which is preliminary data.</text>
</comment>
<evidence type="ECO:0000313" key="1">
    <source>
        <dbReference type="EMBL" id="TFW44421.1"/>
    </source>
</evidence>
<accession>A0A4Y9TJZ2</accession>
<gene>
    <name evidence="1" type="ORF">E4T65_07735</name>
</gene>
<name>A0A4Y9TJZ2_PSEFL</name>
<dbReference type="Proteomes" id="UP000297322">
    <property type="component" value="Unassembled WGS sequence"/>
</dbReference>
<sequence>MRWLHSGTAPDNAVPKKASIAPFISLYNDAIKEPALQAWFKSTGFKPATIRVLDDAVVGIVVREGKETFQRFTATDGSGWGQVGLRVSALQRILSPNNRGIPIATGAAQANIPLIVLLEFYGVAPPHNEKAAPLLGKQLKRGGWPQISQAQRDQWEAQFKQQRRSHEDSALRGRLSELLQPLVEGKGDNDTLNLKELSLVAAPGSTLDQRSKKPRERFLKFLASPRFEAFLHKAGFQRQDGEFRRHEYRLSDGDLQARDGAGQWVSLRRAFDDEVGKLSGWESAQEQAAARTMGAELESLVVLSKKIGDALYSTRTYDARQVMAHYALDVPQTVGQMRAALSGFNVKLPNPPLAGNYASMTPYGQGTEALSDASSQTFRSASTQVMALFKDFSPASSGFQSFPDPDSQLAAFFDSPGATALADTIAKSLKLFAVADGQALTRADRHQVLATALKFSVNAPVPGLPGVVAGYDLYQPANRGRTLKEVRGDVERHLADKGVDPKVSALMAHLYLAQAAPEMLIKRDPGLAAEPLNVLNPDPGAIKVGSTAWMNLRLASAMAGDSRLNLQQALALARQESAGPNQEKLIKALGARALLDWGVMVGVYPATSDRTYSSTDYEAASNAFTERENTTRGAFEVLTGEPPTRASVLVKQLALLFPEMTEEEIRTAKLDLITDEPYDPRNHGHLETRQPLLVDFILAGQAEDESFWLKLSSSLDALFIGDKKYNFNHPAISQATFFQRISQLPPIAPLVEPAVDKYIADIRKAQATAMKLAFAELPLKQRMALESSNEIQFFSLRTGTGERLEKDKAPDSNVANKRGTHGLLMRYETGQANPKYGYYEVFPNSMKMIERTDLPDNLPLGDKITKGSEPTGLGGYYQINVQDGVSLPYDFEAYRSGSVPRPGMNSQVIIEKYGSPLRGAVDKTNQRTPDTFVSSTTSKLVETMLAYGFDDKREALIDYANQPTNLEWRRAYPFPSGKNIFTAENVHTVLSLIPFVGALTDLVEGNTGEGVKGLLIDLASFVATGGLAGAKSFAKGVKLLMRFNGKPFSTVALKGAGTFLRGVFNPVESVPEILRATPNALATFALGRPFRIGSSALLPVKTFEQWRWTMGARDALFAGPGTSANHWAGSRKGFIGNQQVDAVQKQGSWYAINPLTQRPEGSPLERFVPQAS</sequence>
<evidence type="ECO:0000313" key="2">
    <source>
        <dbReference type="Proteomes" id="UP000297322"/>
    </source>
</evidence>
<dbReference type="EMBL" id="SPVI01000003">
    <property type="protein sequence ID" value="TFW44421.1"/>
    <property type="molecule type" value="Genomic_DNA"/>
</dbReference>